<reference evidence="1 2" key="1">
    <citation type="submission" date="2024-05" db="EMBL/GenBank/DDBJ databases">
        <authorList>
            <person name="Duchaud E."/>
        </authorList>
    </citation>
    <scope>NUCLEOTIDE SEQUENCE [LARGE SCALE GENOMIC DNA]</scope>
    <source>
        <strain evidence="1">Ena-SAMPLE-TAB-13-05-2024-13:56:06:370-140302</strain>
    </source>
</reference>
<organism evidence="1 2">
    <name type="scientific">Tenacibaculum platacis</name>
    <dbReference type="NCBI Taxonomy" id="3137852"/>
    <lineage>
        <taxon>Bacteria</taxon>
        <taxon>Pseudomonadati</taxon>
        <taxon>Bacteroidota</taxon>
        <taxon>Flavobacteriia</taxon>
        <taxon>Flavobacteriales</taxon>
        <taxon>Flavobacteriaceae</taxon>
        <taxon>Tenacibaculum</taxon>
    </lineage>
</organism>
<comment type="caution">
    <text evidence="1">The sequence shown here is derived from an EMBL/GenBank/DDBJ whole genome shotgun (WGS) entry which is preliminary data.</text>
</comment>
<gene>
    <name evidence="1" type="ORF">T190607A01A_20246</name>
</gene>
<keyword evidence="2" id="KW-1185">Reference proteome</keyword>
<dbReference type="EMBL" id="CAXIXY010000004">
    <property type="protein sequence ID" value="CAL2084097.1"/>
    <property type="molecule type" value="Genomic_DNA"/>
</dbReference>
<evidence type="ECO:0000313" key="2">
    <source>
        <dbReference type="Proteomes" id="UP001497416"/>
    </source>
</evidence>
<evidence type="ECO:0000313" key="1">
    <source>
        <dbReference type="EMBL" id="CAL2084097.1"/>
    </source>
</evidence>
<accession>A0ABP1EPA1</accession>
<name>A0ABP1EPA1_9FLAO</name>
<protein>
    <recommendedName>
        <fullName evidence="3">Natural product</fullName>
    </recommendedName>
</protein>
<evidence type="ECO:0008006" key="3">
    <source>
        <dbReference type="Google" id="ProtNLM"/>
    </source>
</evidence>
<dbReference type="Proteomes" id="UP001497416">
    <property type="component" value="Unassembled WGS sequence"/>
</dbReference>
<dbReference type="RefSeq" id="WP_348711665.1">
    <property type="nucleotide sequence ID" value="NZ_CAXIXW010000016.1"/>
</dbReference>
<proteinExistence type="predicted"/>
<sequence>MKKNILNLGKTLSKVAQQEIGGGRLTLVDPRQACINFCKTAMNGETCQYDHCGILVCDGRGGYNEA</sequence>